<dbReference type="PROSITE" id="PS52016">
    <property type="entry name" value="TONB_DEPENDENT_REC_3"/>
    <property type="match status" value="1"/>
</dbReference>
<evidence type="ECO:0000313" key="13">
    <source>
        <dbReference type="Proteomes" id="UP000286402"/>
    </source>
</evidence>
<protein>
    <recommendedName>
        <fullName evidence="14">TonB-dependent receptor</fullName>
    </recommendedName>
</protein>
<dbReference type="Pfam" id="PF00593">
    <property type="entry name" value="TonB_dep_Rec_b-barrel"/>
    <property type="match status" value="1"/>
</dbReference>
<dbReference type="InterPro" id="IPR039426">
    <property type="entry name" value="TonB-dep_rcpt-like"/>
</dbReference>
<name>A0A420GBN4_9SPHI</name>
<evidence type="ECO:0000259" key="11">
    <source>
        <dbReference type="Pfam" id="PF07715"/>
    </source>
</evidence>
<dbReference type="EMBL" id="MCAQ01000001">
    <property type="protein sequence ID" value="RKF42562.1"/>
    <property type="molecule type" value="Genomic_DNA"/>
</dbReference>
<evidence type="ECO:0000256" key="2">
    <source>
        <dbReference type="ARBA" id="ARBA00022448"/>
    </source>
</evidence>
<dbReference type="Proteomes" id="UP000286402">
    <property type="component" value="Unassembled WGS sequence"/>
</dbReference>
<dbReference type="Gene3D" id="2.60.40.1120">
    <property type="entry name" value="Carboxypeptidase-like, regulatory domain"/>
    <property type="match status" value="1"/>
</dbReference>
<organism evidence="12 13">
    <name type="scientific">Sphingobacterium siyangense</name>
    <dbReference type="NCBI Taxonomy" id="459529"/>
    <lineage>
        <taxon>Bacteria</taxon>
        <taxon>Pseudomonadati</taxon>
        <taxon>Bacteroidota</taxon>
        <taxon>Sphingobacteriia</taxon>
        <taxon>Sphingobacteriales</taxon>
        <taxon>Sphingobacteriaceae</taxon>
        <taxon>Sphingobacterium</taxon>
    </lineage>
</organism>
<feature type="domain" description="TonB-dependent receptor plug" evidence="11">
    <location>
        <begin position="117"/>
        <end position="239"/>
    </location>
</feature>
<evidence type="ECO:0000256" key="5">
    <source>
        <dbReference type="ARBA" id="ARBA00023077"/>
    </source>
</evidence>
<keyword evidence="13" id="KW-1185">Reference proteome</keyword>
<dbReference type="SUPFAM" id="SSF56935">
    <property type="entry name" value="Porins"/>
    <property type="match status" value="1"/>
</dbReference>
<evidence type="ECO:0000256" key="3">
    <source>
        <dbReference type="ARBA" id="ARBA00022452"/>
    </source>
</evidence>
<accession>A0A420GBN4</accession>
<dbReference type="InterPro" id="IPR008969">
    <property type="entry name" value="CarboxyPept-like_regulatory"/>
</dbReference>
<reference evidence="12 13" key="1">
    <citation type="submission" date="2016-07" db="EMBL/GenBank/DDBJ databases">
        <title>Genome analysis of Sphingobacterium siyangense T12B17.</title>
        <authorList>
            <person name="Xu D."/>
            <person name="Su Y."/>
            <person name="Zheng S."/>
        </authorList>
    </citation>
    <scope>NUCLEOTIDE SEQUENCE [LARGE SCALE GENOMIC DNA]</scope>
    <source>
        <strain evidence="12 13">T12B17</strain>
    </source>
</reference>
<evidence type="ECO:0000256" key="8">
    <source>
        <dbReference type="PROSITE-ProRule" id="PRU01360"/>
    </source>
</evidence>
<dbReference type="SUPFAM" id="SSF49464">
    <property type="entry name" value="Carboxypeptidase regulatory domain-like"/>
    <property type="match status" value="1"/>
</dbReference>
<keyword evidence="2 8" id="KW-0813">Transport</keyword>
<dbReference type="AlphaFoldDB" id="A0A420GBN4"/>
<keyword evidence="4 8" id="KW-0812">Transmembrane</keyword>
<dbReference type="NCBIfam" id="TIGR04057">
    <property type="entry name" value="SusC_RagA_signa"/>
    <property type="match status" value="1"/>
</dbReference>
<evidence type="ECO:0000256" key="9">
    <source>
        <dbReference type="RuleBase" id="RU003357"/>
    </source>
</evidence>
<gene>
    <name evidence="12" type="ORF">BCY89_03570</name>
</gene>
<dbReference type="Pfam" id="PF13715">
    <property type="entry name" value="CarbopepD_reg_2"/>
    <property type="match status" value="1"/>
</dbReference>
<evidence type="ECO:0000256" key="7">
    <source>
        <dbReference type="ARBA" id="ARBA00023237"/>
    </source>
</evidence>
<evidence type="ECO:0000256" key="1">
    <source>
        <dbReference type="ARBA" id="ARBA00004571"/>
    </source>
</evidence>
<dbReference type="GO" id="GO:0009279">
    <property type="term" value="C:cell outer membrane"/>
    <property type="evidence" value="ECO:0007669"/>
    <property type="project" value="UniProtKB-SubCell"/>
</dbReference>
<dbReference type="InterPro" id="IPR037066">
    <property type="entry name" value="Plug_dom_sf"/>
</dbReference>
<dbReference type="InterPro" id="IPR036942">
    <property type="entry name" value="Beta-barrel_TonB_sf"/>
</dbReference>
<evidence type="ECO:0000256" key="4">
    <source>
        <dbReference type="ARBA" id="ARBA00022692"/>
    </source>
</evidence>
<dbReference type="Gene3D" id="2.40.170.20">
    <property type="entry name" value="TonB-dependent receptor, beta-barrel domain"/>
    <property type="match status" value="1"/>
</dbReference>
<comment type="similarity">
    <text evidence="8 9">Belongs to the TonB-dependent receptor family.</text>
</comment>
<dbReference type="InterPro" id="IPR012910">
    <property type="entry name" value="Plug_dom"/>
</dbReference>
<keyword evidence="3 8" id="KW-1134">Transmembrane beta strand</keyword>
<dbReference type="Pfam" id="PF07715">
    <property type="entry name" value="Plug"/>
    <property type="match status" value="1"/>
</dbReference>
<feature type="domain" description="TonB-dependent receptor-like beta-barrel" evidence="10">
    <location>
        <begin position="323"/>
        <end position="792"/>
    </location>
</feature>
<keyword evidence="6 8" id="KW-0472">Membrane</keyword>
<comment type="caution">
    <text evidence="12">The sequence shown here is derived from an EMBL/GenBank/DDBJ whole genome shotgun (WGS) entry which is preliminary data.</text>
</comment>
<dbReference type="InterPro" id="IPR023997">
    <property type="entry name" value="TonB-dep_OMP_SusC/RagA_CS"/>
</dbReference>
<dbReference type="RefSeq" id="WP_120332854.1">
    <property type="nucleotide sequence ID" value="NZ_MCAQ01000001.1"/>
</dbReference>
<keyword evidence="5 9" id="KW-0798">TonB box</keyword>
<proteinExistence type="inferred from homology"/>
<dbReference type="PROSITE" id="PS51257">
    <property type="entry name" value="PROKAR_LIPOPROTEIN"/>
    <property type="match status" value="1"/>
</dbReference>
<evidence type="ECO:0008006" key="14">
    <source>
        <dbReference type="Google" id="ProtNLM"/>
    </source>
</evidence>
<evidence type="ECO:0000313" key="12">
    <source>
        <dbReference type="EMBL" id="RKF42562.1"/>
    </source>
</evidence>
<dbReference type="InterPro" id="IPR000531">
    <property type="entry name" value="Beta-barrel_TonB"/>
</dbReference>
<keyword evidence="7 8" id="KW-0998">Cell outer membrane</keyword>
<evidence type="ECO:0000259" key="10">
    <source>
        <dbReference type="Pfam" id="PF00593"/>
    </source>
</evidence>
<evidence type="ECO:0000256" key="6">
    <source>
        <dbReference type="ARBA" id="ARBA00023136"/>
    </source>
</evidence>
<comment type="subcellular location">
    <subcellularLocation>
        <location evidence="1 8">Cell outer membrane</location>
        <topology evidence="1 8">Multi-pass membrane protein</topology>
    </subcellularLocation>
</comment>
<sequence>MYKTFTSLSITALSCFALQAQNIQGTVFDKASGKVISGATITIKERPKEGTFSDGNGKFNLSLRPGETMLVKMVGFTTYQEHFTSIKEGHHVDIYLTSGVELDEVMITASLANSRSKRAIGTNVDHVDAADIVAKSNPSSLADLVNGRISGAQVYNTNGKVGMPIRFDIRSAATFSMERDPLIFIDGVRYNNSNTADVNSSQEAMSALNDLPMNDIASIDVIKGPAAAASYGAEAANGVVIIQTKRGLSGQKGVAVNVKYTGGISELANKYTKYVNNDALNNFFNTGHQNQFYANLSAKFDQSNSLFFSANSNTTSGTIPGNKDNRQTLRGGYDFSKDNFKLGFTAAYVKGKLSIPQSASGRDDAIWNLMRDQTPWPFISEETWRAIEKSYTNDRFTGSLKLNYTFPFNIKMESLVGLDLNYIDGLNYLPYGFLQGTNSTGAKQISDRRNLNLNWDVKLSRNFALAEKWQLNLSLLSQLTKATESVNGISVRNFAVPGISNIASAAEILNTTDTYFEKRTHGIYGEAFLSYNNQLFINTGVRRDVSNMIGRNVASIWYPTVSVAYNVKPMEFMKGKIDDWKVRAAYGESGRLPYPNDAQTSYLVENSSFGTLVRPLRKGNPDIKPERTGEFEIGTDISFFKQRLGFTYYLQNTRDAIVYTTLLPSLGWPSSLSGDYPENIGKIRGRGIEVTYNSRVFTSSDQKNSLDLFVIFNNQSNKVISSGGRDIINSVNLIREGLPAFSFYTGVSEGALFNSSGVYTGAKESTPQVLGKPFPTYNGSFGFNLQLVNNLRVQSLFTYSKGAKVYNISNRNVASQGNNYKASEDLKALLATQTPGTDEYINTANELSKYAGPRGNFVEKADFIRLSNVTISYDLGSWAKKQTNGFFKSCVLSITGNNLWLKTNYGGVEPQIDSQGGSKRNRGISYLSSDWTAVPAPRSYAMSVNIGF</sequence>
<dbReference type="Gene3D" id="2.170.130.10">
    <property type="entry name" value="TonB-dependent receptor, plug domain"/>
    <property type="match status" value="1"/>
</dbReference>